<dbReference type="OrthoDB" id="2379772at2"/>
<dbReference type="PANTHER" id="PTHR35811:SF1">
    <property type="entry name" value="HTH OST-TYPE DOMAIN-CONTAINING PROTEIN"/>
    <property type="match status" value="1"/>
</dbReference>
<dbReference type="InterPro" id="IPR021139">
    <property type="entry name" value="NYN"/>
</dbReference>
<name>A0A4Q2RU75_9ACTN</name>
<comment type="caution">
    <text evidence="2">The sequence shown here is derived from an EMBL/GenBank/DDBJ whole genome shotgun (WGS) entry which is preliminary data.</text>
</comment>
<proteinExistence type="predicted"/>
<dbReference type="GO" id="GO:0004540">
    <property type="term" value="F:RNA nuclease activity"/>
    <property type="evidence" value="ECO:0007669"/>
    <property type="project" value="InterPro"/>
</dbReference>
<dbReference type="PROSITE" id="PS51644">
    <property type="entry name" value="HTH_OST"/>
    <property type="match status" value="1"/>
</dbReference>
<dbReference type="InterPro" id="IPR025605">
    <property type="entry name" value="OST-HTH/LOTUS_dom"/>
</dbReference>
<dbReference type="Proteomes" id="UP000291838">
    <property type="component" value="Unassembled WGS sequence"/>
</dbReference>
<dbReference type="PANTHER" id="PTHR35811">
    <property type="entry name" value="SLR1870 PROTEIN"/>
    <property type="match status" value="1"/>
</dbReference>
<dbReference type="InterPro" id="IPR041966">
    <property type="entry name" value="LOTUS-like"/>
</dbReference>
<dbReference type="EMBL" id="SDWS01000003">
    <property type="protein sequence ID" value="RYB91405.1"/>
    <property type="molecule type" value="Genomic_DNA"/>
</dbReference>
<accession>A0A4Q2RU75</accession>
<dbReference type="RefSeq" id="WP_129474668.1">
    <property type="nucleotide sequence ID" value="NZ_SDWS01000003.1"/>
</dbReference>
<dbReference type="CDD" id="cd11297">
    <property type="entry name" value="PIN_LabA-like_N_1"/>
    <property type="match status" value="1"/>
</dbReference>
<evidence type="ECO:0000313" key="2">
    <source>
        <dbReference type="EMBL" id="RYB91405.1"/>
    </source>
</evidence>
<dbReference type="Pfam" id="PF01936">
    <property type="entry name" value="NYN"/>
    <property type="match status" value="1"/>
</dbReference>
<evidence type="ECO:0000259" key="1">
    <source>
        <dbReference type="PROSITE" id="PS51644"/>
    </source>
</evidence>
<dbReference type="Pfam" id="PF12872">
    <property type="entry name" value="OST-HTH"/>
    <property type="match status" value="1"/>
</dbReference>
<dbReference type="AlphaFoldDB" id="A0A4Q2RU75"/>
<dbReference type="Gene3D" id="3.40.50.1010">
    <property type="entry name" value="5'-nuclease"/>
    <property type="match status" value="1"/>
</dbReference>
<protein>
    <submittedName>
        <fullName evidence="2">NYN domain-containing protein</fullName>
    </submittedName>
</protein>
<dbReference type="CDD" id="cd10146">
    <property type="entry name" value="LabA_like_C"/>
    <property type="match status" value="1"/>
</dbReference>
<reference evidence="2 3" key="1">
    <citation type="submission" date="2019-01" db="EMBL/GenBank/DDBJ databases">
        <title>Novel species of Nocardioides.</title>
        <authorList>
            <person name="Liu Q."/>
            <person name="Xin Y.-H."/>
        </authorList>
    </citation>
    <scope>NUCLEOTIDE SEQUENCE [LARGE SCALE GENOMIC DNA]</scope>
    <source>
        <strain evidence="2 3">HLT3-15</strain>
    </source>
</reference>
<keyword evidence="3" id="KW-1185">Reference proteome</keyword>
<dbReference type="Gene3D" id="3.30.420.610">
    <property type="entry name" value="LOTUS domain-like"/>
    <property type="match status" value="1"/>
</dbReference>
<gene>
    <name evidence="2" type="ORF">EUA06_08745</name>
</gene>
<evidence type="ECO:0000313" key="3">
    <source>
        <dbReference type="Proteomes" id="UP000291838"/>
    </source>
</evidence>
<organism evidence="2 3">
    <name type="scientific">Nocardioides glacieisoli</name>
    <dbReference type="NCBI Taxonomy" id="1168730"/>
    <lineage>
        <taxon>Bacteria</taxon>
        <taxon>Bacillati</taxon>
        <taxon>Actinomycetota</taxon>
        <taxon>Actinomycetes</taxon>
        <taxon>Propionibacteriales</taxon>
        <taxon>Nocardioidaceae</taxon>
        <taxon>Nocardioides</taxon>
    </lineage>
</organism>
<sequence>MGDRVAVYIDFDNVVISRYDALHGKGAWHAGGARSHTMDDDRLARAKVDLGAISDFATSFGVVAMTRAYADWSVPANAAYRRDLVDRAVDLVQLFAASGTKNGADIRLAVDAVEDLSRHPDITHVVLVAGDSDYVPLAQRCKRLGRTFVGIGVAGSTSSALVSACDEFAQYEQLPGVTAQGPLTASPSPNGAYGPATIATKQAAATKAPSKKAMAPVESPEQAAATALLARTMAVAKKDADGWVYAAALKSQMKRIDPAFDEKGLGFTTFKNFAESRSEVVETSVRDTHQLLRLR</sequence>
<feature type="domain" description="HTH OST-type" evidence="1">
    <location>
        <begin position="224"/>
        <end position="295"/>
    </location>
</feature>